<accession>A0A0R2MLC7</accession>
<keyword evidence="3" id="KW-0804">Transcription</keyword>
<dbReference type="OrthoDB" id="185320at2"/>
<dbReference type="InterPro" id="IPR009057">
    <property type="entry name" value="Homeodomain-like_sf"/>
</dbReference>
<dbReference type="SUPFAM" id="SSF46689">
    <property type="entry name" value="Homeodomain-like"/>
    <property type="match status" value="1"/>
</dbReference>
<dbReference type="STRING" id="942150.IV64_GL001115"/>
<sequence length="272" mass="32379">MRYSFKDKDRSLPLYLDSIGYDWRQEAVNRPQGYPYVHWLQTYSGNGIVEIENQALKLAPGQGILINQGIAHRYHSENSDETTEWRTGYFTFGGALVSEITTTLGFHDYLYLAQPDEKIKDFIKNHYDEIENRDPFRIYGSSELVYSFLLMLKKYMLDNPRNQQSYQKIIAPILELIQEHYTENLDNTDFQRVTHYSTQYILETFRTYYGNTPHQILIDLRIRKAKELLLNRPTLSVEEIGRMVGFNTYSYFIMMFKRSERVTPGKFRHFYF</sequence>
<dbReference type="Pfam" id="PF02311">
    <property type="entry name" value="AraC_binding"/>
    <property type="match status" value="1"/>
</dbReference>
<protein>
    <submittedName>
        <fullName evidence="5">Two-component sensor response regulator</fullName>
    </submittedName>
</protein>
<dbReference type="AlphaFoldDB" id="A0A0R2MLC7"/>
<dbReference type="Pfam" id="PF12833">
    <property type="entry name" value="HTH_18"/>
    <property type="match status" value="1"/>
</dbReference>
<dbReference type="Gene3D" id="2.60.120.280">
    <property type="entry name" value="Regulatory protein AraC"/>
    <property type="match status" value="1"/>
</dbReference>
<keyword evidence="1" id="KW-0805">Transcription regulation</keyword>
<dbReference type="PANTHER" id="PTHR43280">
    <property type="entry name" value="ARAC-FAMILY TRANSCRIPTIONAL REGULATOR"/>
    <property type="match status" value="1"/>
</dbReference>
<evidence type="ECO:0000256" key="2">
    <source>
        <dbReference type="ARBA" id="ARBA00023125"/>
    </source>
</evidence>
<dbReference type="GO" id="GO:0003700">
    <property type="term" value="F:DNA-binding transcription factor activity"/>
    <property type="evidence" value="ECO:0007669"/>
    <property type="project" value="InterPro"/>
</dbReference>
<dbReference type="InterPro" id="IPR018062">
    <property type="entry name" value="HTH_AraC-typ_CS"/>
</dbReference>
<gene>
    <name evidence="5" type="ORF">IV64_GL001115</name>
</gene>
<dbReference type="PANTHER" id="PTHR43280:SF28">
    <property type="entry name" value="HTH-TYPE TRANSCRIPTIONAL ACTIVATOR RHAS"/>
    <property type="match status" value="1"/>
</dbReference>
<dbReference type="SUPFAM" id="SSF51215">
    <property type="entry name" value="Regulatory protein AraC"/>
    <property type="match status" value="1"/>
</dbReference>
<dbReference type="Proteomes" id="UP000051783">
    <property type="component" value="Unassembled WGS sequence"/>
</dbReference>
<dbReference type="PROSITE" id="PS01124">
    <property type="entry name" value="HTH_ARAC_FAMILY_2"/>
    <property type="match status" value="1"/>
</dbReference>
<dbReference type="PROSITE" id="PS00041">
    <property type="entry name" value="HTH_ARAC_FAMILY_1"/>
    <property type="match status" value="1"/>
</dbReference>
<keyword evidence="6" id="KW-1185">Reference proteome</keyword>
<dbReference type="InterPro" id="IPR003313">
    <property type="entry name" value="AraC-bd"/>
</dbReference>
<dbReference type="InterPro" id="IPR037923">
    <property type="entry name" value="HTH-like"/>
</dbReference>
<reference evidence="5 6" key="1">
    <citation type="journal article" date="2015" name="Genome Announc.">
        <title>Expanding the biotechnology potential of lactobacilli through comparative genomics of 213 strains and associated genera.</title>
        <authorList>
            <person name="Sun Z."/>
            <person name="Harris H.M."/>
            <person name="McCann A."/>
            <person name="Guo C."/>
            <person name="Argimon S."/>
            <person name="Zhang W."/>
            <person name="Yang X."/>
            <person name="Jeffery I.B."/>
            <person name="Cooney J.C."/>
            <person name="Kagawa T.F."/>
            <person name="Liu W."/>
            <person name="Song Y."/>
            <person name="Salvetti E."/>
            <person name="Wrobel A."/>
            <person name="Rasinkangas P."/>
            <person name="Parkhill J."/>
            <person name="Rea M.C."/>
            <person name="O'Sullivan O."/>
            <person name="Ritari J."/>
            <person name="Douillard F.P."/>
            <person name="Paul Ross R."/>
            <person name="Yang R."/>
            <person name="Briner A.E."/>
            <person name="Felis G.E."/>
            <person name="de Vos W.M."/>
            <person name="Barrangou R."/>
            <person name="Klaenhammer T.R."/>
            <person name="Caufield P.W."/>
            <person name="Cui Y."/>
            <person name="Zhang H."/>
            <person name="O'Toole P.W."/>
        </authorList>
    </citation>
    <scope>NUCLEOTIDE SEQUENCE [LARGE SCALE GENOMIC DNA]</scope>
    <source>
        <strain evidence="5 6">LMG 26013</strain>
    </source>
</reference>
<dbReference type="EMBL" id="JQCL01000012">
    <property type="protein sequence ID" value="KRO14501.1"/>
    <property type="molecule type" value="Genomic_DNA"/>
</dbReference>
<comment type="caution">
    <text evidence="5">The sequence shown here is derived from an EMBL/GenBank/DDBJ whole genome shotgun (WGS) entry which is preliminary data.</text>
</comment>
<organism evidence="5 6">
    <name type="scientific">Lactiplantibacillus xiangfangensis</name>
    <dbReference type="NCBI Taxonomy" id="942150"/>
    <lineage>
        <taxon>Bacteria</taxon>
        <taxon>Bacillati</taxon>
        <taxon>Bacillota</taxon>
        <taxon>Bacilli</taxon>
        <taxon>Lactobacillales</taxon>
        <taxon>Lactobacillaceae</taxon>
        <taxon>Lactiplantibacillus</taxon>
    </lineage>
</organism>
<evidence type="ECO:0000256" key="3">
    <source>
        <dbReference type="ARBA" id="ARBA00023163"/>
    </source>
</evidence>
<dbReference type="PATRIC" id="fig|942150.3.peg.1150"/>
<proteinExistence type="predicted"/>
<dbReference type="RefSeq" id="WP_057705351.1">
    <property type="nucleotide sequence ID" value="NZ_JQCL01000012.1"/>
</dbReference>
<evidence type="ECO:0000259" key="4">
    <source>
        <dbReference type="PROSITE" id="PS01124"/>
    </source>
</evidence>
<evidence type="ECO:0000313" key="6">
    <source>
        <dbReference type="Proteomes" id="UP000051783"/>
    </source>
</evidence>
<dbReference type="SMART" id="SM00342">
    <property type="entry name" value="HTH_ARAC"/>
    <property type="match status" value="1"/>
</dbReference>
<dbReference type="Gene3D" id="1.10.10.60">
    <property type="entry name" value="Homeodomain-like"/>
    <property type="match status" value="2"/>
</dbReference>
<evidence type="ECO:0000256" key="1">
    <source>
        <dbReference type="ARBA" id="ARBA00023015"/>
    </source>
</evidence>
<feature type="domain" description="HTH araC/xylS-type" evidence="4">
    <location>
        <begin position="171"/>
        <end position="270"/>
    </location>
</feature>
<name>A0A0R2MLC7_9LACO</name>
<keyword evidence="2" id="KW-0238">DNA-binding</keyword>
<evidence type="ECO:0000313" key="5">
    <source>
        <dbReference type="EMBL" id="KRO14501.1"/>
    </source>
</evidence>
<dbReference type="InterPro" id="IPR018060">
    <property type="entry name" value="HTH_AraC"/>
</dbReference>
<dbReference type="GO" id="GO:0043565">
    <property type="term" value="F:sequence-specific DNA binding"/>
    <property type="evidence" value="ECO:0007669"/>
    <property type="project" value="InterPro"/>
</dbReference>